<dbReference type="STRING" id="1121322.SAMN02745136_01811"/>
<evidence type="ECO:0000256" key="5">
    <source>
        <dbReference type="SAM" id="Phobius"/>
    </source>
</evidence>
<accession>A0A1M6Q029</accession>
<evidence type="ECO:0000256" key="3">
    <source>
        <dbReference type="ARBA" id="ARBA00022989"/>
    </source>
</evidence>
<comment type="subcellular location">
    <subcellularLocation>
        <location evidence="1">Membrane</location>
        <topology evidence="1">Multi-pass membrane protein</topology>
    </subcellularLocation>
</comment>
<keyword evidence="2 5" id="KW-0812">Transmembrane</keyword>
<dbReference type="GO" id="GO:0016020">
    <property type="term" value="C:membrane"/>
    <property type="evidence" value="ECO:0007669"/>
    <property type="project" value="UniProtKB-SubCell"/>
</dbReference>
<organism evidence="6 7">
    <name type="scientific">Anaerocolumna jejuensis DSM 15929</name>
    <dbReference type="NCBI Taxonomy" id="1121322"/>
    <lineage>
        <taxon>Bacteria</taxon>
        <taxon>Bacillati</taxon>
        <taxon>Bacillota</taxon>
        <taxon>Clostridia</taxon>
        <taxon>Lachnospirales</taxon>
        <taxon>Lachnospiraceae</taxon>
        <taxon>Anaerocolumna</taxon>
    </lineage>
</organism>
<feature type="transmembrane region" description="Helical" evidence="5">
    <location>
        <begin position="7"/>
        <end position="23"/>
    </location>
</feature>
<name>A0A1M6Q029_9FIRM</name>
<dbReference type="Pfam" id="PF05105">
    <property type="entry name" value="Phage_holin_4_1"/>
    <property type="match status" value="1"/>
</dbReference>
<dbReference type="RefSeq" id="WP_073274969.1">
    <property type="nucleotide sequence ID" value="NZ_FRAC01000009.1"/>
</dbReference>
<evidence type="ECO:0000313" key="6">
    <source>
        <dbReference type="EMBL" id="SHK13511.1"/>
    </source>
</evidence>
<dbReference type="NCBIfam" id="TIGR01593">
    <property type="entry name" value="holin_tox_secr"/>
    <property type="match status" value="1"/>
</dbReference>
<dbReference type="Proteomes" id="UP000184386">
    <property type="component" value="Unassembled WGS sequence"/>
</dbReference>
<reference evidence="6 7" key="1">
    <citation type="submission" date="2016-11" db="EMBL/GenBank/DDBJ databases">
        <authorList>
            <person name="Jaros S."/>
            <person name="Januszkiewicz K."/>
            <person name="Wedrychowicz H."/>
        </authorList>
    </citation>
    <scope>NUCLEOTIDE SEQUENCE [LARGE SCALE GENOMIC DNA]</scope>
    <source>
        <strain evidence="6 7">DSM 15929</strain>
    </source>
</reference>
<keyword evidence="3 5" id="KW-1133">Transmembrane helix</keyword>
<gene>
    <name evidence="6" type="ORF">SAMN02745136_01811</name>
</gene>
<sequence length="133" mass="14729">MEQILDYVKFILAFAGGIIGWIFGGFDSLIYALIAFVTIDYITGILLAIRDKKVSSDIGFKGIVKKFLIFLIVSMGNIIDYYILGTGTTLRTLIIMFYLSNEGISILENAGQLGLPIPKKLKSAIQKLNDNNE</sequence>
<dbReference type="AlphaFoldDB" id="A0A1M6Q029"/>
<dbReference type="OrthoDB" id="88184at2"/>
<dbReference type="InterPro" id="IPR006480">
    <property type="entry name" value="Phage_holin_4_1"/>
</dbReference>
<evidence type="ECO:0000256" key="4">
    <source>
        <dbReference type="ARBA" id="ARBA00023136"/>
    </source>
</evidence>
<keyword evidence="4 5" id="KW-0472">Membrane</keyword>
<proteinExistence type="predicted"/>
<protein>
    <submittedName>
        <fullName evidence="6">Toxin secretion/phage lysis holin</fullName>
    </submittedName>
</protein>
<feature type="transmembrane region" description="Helical" evidence="5">
    <location>
        <begin position="29"/>
        <end position="47"/>
    </location>
</feature>
<dbReference type="EMBL" id="FRAC01000009">
    <property type="protein sequence ID" value="SHK13511.1"/>
    <property type="molecule type" value="Genomic_DNA"/>
</dbReference>
<evidence type="ECO:0000256" key="2">
    <source>
        <dbReference type="ARBA" id="ARBA00022692"/>
    </source>
</evidence>
<feature type="transmembrane region" description="Helical" evidence="5">
    <location>
        <begin position="67"/>
        <end position="84"/>
    </location>
</feature>
<evidence type="ECO:0000256" key="1">
    <source>
        <dbReference type="ARBA" id="ARBA00004141"/>
    </source>
</evidence>
<keyword evidence="7" id="KW-1185">Reference proteome</keyword>
<evidence type="ECO:0000313" key="7">
    <source>
        <dbReference type="Proteomes" id="UP000184386"/>
    </source>
</evidence>